<accession>A0A081NFB3</accession>
<dbReference type="STRING" id="1137799.GZ78_14800"/>
<protein>
    <recommendedName>
        <fullName evidence="3">Elements of external origin</fullName>
    </recommendedName>
</protein>
<name>A0A081NFB3_9GAMM</name>
<proteinExistence type="predicted"/>
<dbReference type="Proteomes" id="UP000028073">
    <property type="component" value="Unassembled WGS sequence"/>
</dbReference>
<comment type="caution">
    <text evidence="1">The sequence shown here is derived from an EMBL/GenBank/DDBJ whole genome shotgun (WGS) entry which is preliminary data.</text>
</comment>
<dbReference type="AlphaFoldDB" id="A0A081NFB3"/>
<organism evidence="1 2">
    <name type="scientific">Endozoicomonas numazuensis</name>
    <dbReference type="NCBI Taxonomy" id="1137799"/>
    <lineage>
        <taxon>Bacteria</taxon>
        <taxon>Pseudomonadati</taxon>
        <taxon>Pseudomonadota</taxon>
        <taxon>Gammaproteobacteria</taxon>
        <taxon>Oceanospirillales</taxon>
        <taxon>Endozoicomonadaceae</taxon>
        <taxon>Endozoicomonas</taxon>
    </lineage>
</organism>
<keyword evidence="2" id="KW-1185">Reference proteome</keyword>
<dbReference type="RefSeq" id="WP_034837042.1">
    <property type="nucleotide sequence ID" value="NZ_JOKH01000003.1"/>
</dbReference>
<dbReference type="eggNOG" id="ENOG502Z7JG">
    <property type="taxonomic scope" value="Bacteria"/>
</dbReference>
<dbReference type="InterPro" id="IPR005564">
    <property type="entry name" value="Major_capsid_GpE"/>
</dbReference>
<evidence type="ECO:0000313" key="2">
    <source>
        <dbReference type="Proteomes" id="UP000028073"/>
    </source>
</evidence>
<dbReference type="EMBL" id="JOKH01000003">
    <property type="protein sequence ID" value="KEQ17136.1"/>
    <property type="molecule type" value="Genomic_DNA"/>
</dbReference>
<evidence type="ECO:0008006" key="3">
    <source>
        <dbReference type="Google" id="ProtNLM"/>
    </source>
</evidence>
<sequence length="331" mass="36838">MNLLDIFNNDAFSLTSLTATLNDLPYKPGRIGELGLFSENGINTTTAIVESRNGELILLPTSERGAPAPQAKGRKRKVRSFVIPHIPYDSTIIADEVRNVRAFGSESALEGVRTVVNQRLSDMNANHEVTLEHLRLGAIKGQILDADGSSVIYDLFQEFGVTQQTHTFKFSVAETDVRLECVALRRKVDKALGAQPYTGLRGLCGADFYDGLVGHDYVKDAYHRYQDSALLRNDPKAGFRFGDIDWEEYRGQVGDLPFIQPDEAYVIPEGTGIFRTWFAPADFIETVNTIGLPRYAKQKIIDFDKGVQVHTQSNPLPICLKPRAVIKCKMS</sequence>
<evidence type="ECO:0000313" key="1">
    <source>
        <dbReference type="EMBL" id="KEQ17136.1"/>
    </source>
</evidence>
<gene>
    <name evidence="1" type="ORF">GZ78_14800</name>
</gene>
<reference evidence="1 2" key="1">
    <citation type="submission" date="2014-06" db="EMBL/GenBank/DDBJ databases">
        <title>Whole Genome Sequences of Three Symbiotic Endozoicomonas Bacteria.</title>
        <authorList>
            <person name="Neave M.J."/>
            <person name="Apprill A."/>
            <person name="Voolstra C.R."/>
        </authorList>
    </citation>
    <scope>NUCLEOTIDE SEQUENCE [LARGE SCALE GENOMIC DNA]</scope>
    <source>
        <strain evidence="1 2">DSM 25634</strain>
    </source>
</reference>
<dbReference type="Pfam" id="PF03864">
    <property type="entry name" value="Phage_cap_E"/>
    <property type="match status" value="1"/>
</dbReference>